<evidence type="ECO:0000256" key="3">
    <source>
        <dbReference type="ARBA" id="ARBA00023125"/>
    </source>
</evidence>
<reference evidence="8 9" key="1">
    <citation type="journal article" date="2014" name="Genome Announc.">
        <title>Draft Genome Sequences of Marine Flavobacterium Algibacter lectus Strains SS8 and NR4.</title>
        <authorList>
            <person name="Takatani N."/>
            <person name="Nakanishi M."/>
            <person name="Meirelles P."/>
            <person name="Mino S."/>
            <person name="Suda W."/>
            <person name="Oshima K."/>
            <person name="Hattori M."/>
            <person name="Ohkuma M."/>
            <person name="Hosokawa M."/>
            <person name="Miyashita K."/>
            <person name="Thompson F.L."/>
            <person name="Niwa A."/>
            <person name="Sawabe T."/>
            <person name="Sawabe T."/>
        </authorList>
    </citation>
    <scope>NUCLEOTIDE SEQUENCE [LARGE SCALE GENOMIC DNA]</scope>
    <source>
        <strain evidence="9">JCM19274</strain>
    </source>
</reference>
<dbReference type="InterPro" id="IPR011010">
    <property type="entry name" value="DNA_brk_join_enz"/>
</dbReference>
<dbReference type="Gene3D" id="1.10.443.10">
    <property type="entry name" value="Intergrase catalytic core"/>
    <property type="match status" value="1"/>
</dbReference>
<dbReference type="SUPFAM" id="SSF56349">
    <property type="entry name" value="DNA breaking-rejoining enzymes"/>
    <property type="match status" value="1"/>
</dbReference>
<dbReference type="STRING" id="221126.SAMN04489722_106311"/>
<evidence type="ECO:0000313" key="9">
    <source>
        <dbReference type="Proteomes" id="UP000029643"/>
    </source>
</evidence>
<dbReference type="PROSITE" id="PS51898">
    <property type="entry name" value="TYR_RECOMBINASE"/>
    <property type="match status" value="1"/>
</dbReference>
<dbReference type="PANTHER" id="PTHR30349">
    <property type="entry name" value="PHAGE INTEGRASE-RELATED"/>
    <property type="match status" value="1"/>
</dbReference>
<evidence type="ECO:0000256" key="5">
    <source>
        <dbReference type="PROSITE-ProRule" id="PRU01248"/>
    </source>
</evidence>
<evidence type="ECO:0000259" key="6">
    <source>
        <dbReference type="PROSITE" id="PS51898"/>
    </source>
</evidence>
<dbReference type="Proteomes" id="UP000029643">
    <property type="component" value="Unassembled WGS sequence"/>
</dbReference>
<dbReference type="InterPro" id="IPR010998">
    <property type="entry name" value="Integrase_recombinase_N"/>
</dbReference>
<dbReference type="PROSITE" id="PS51900">
    <property type="entry name" value="CB"/>
    <property type="match status" value="1"/>
</dbReference>
<dbReference type="EMBL" id="BBNU01000018">
    <property type="protein sequence ID" value="GAL81711.1"/>
    <property type="molecule type" value="Genomic_DNA"/>
</dbReference>
<evidence type="ECO:0000313" key="8">
    <source>
        <dbReference type="EMBL" id="GAL81711.1"/>
    </source>
</evidence>
<comment type="caution">
    <text evidence="8">The sequence shown here is derived from an EMBL/GenBank/DDBJ whole genome shotgun (WGS) entry which is preliminary data.</text>
</comment>
<evidence type="ECO:0000256" key="2">
    <source>
        <dbReference type="ARBA" id="ARBA00022908"/>
    </source>
</evidence>
<evidence type="ECO:0000259" key="7">
    <source>
        <dbReference type="PROSITE" id="PS51900"/>
    </source>
</evidence>
<protein>
    <submittedName>
        <fullName evidence="8">Integron integrase intI2</fullName>
    </submittedName>
</protein>
<feature type="domain" description="Core-binding (CB)" evidence="7">
    <location>
        <begin position="100"/>
        <end position="182"/>
    </location>
</feature>
<dbReference type="PANTHER" id="PTHR30349:SF41">
    <property type="entry name" value="INTEGRASE_RECOMBINASE PROTEIN MJ0367-RELATED"/>
    <property type="match status" value="1"/>
</dbReference>
<dbReference type="InterPro" id="IPR013762">
    <property type="entry name" value="Integrase-like_cat_sf"/>
</dbReference>
<dbReference type="GO" id="GO:0015074">
    <property type="term" value="P:DNA integration"/>
    <property type="evidence" value="ECO:0007669"/>
    <property type="project" value="UniProtKB-KW"/>
</dbReference>
<dbReference type="InterPro" id="IPR002104">
    <property type="entry name" value="Integrase_catalytic"/>
</dbReference>
<dbReference type="Gene3D" id="1.10.150.130">
    <property type="match status" value="1"/>
</dbReference>
<dbReference type="AlphaFoldDB" id="A0A090WXK1"/>
<name>A0A090WXK1_9FLAO</name>
<keyword evidence="3 5" id="KW-0238">DNA-binding</keyword>
<feature type="domain" description="Tyr recombinase" evidence="6">
    <location>
        <begin position="199"/>
        <end position="373"/>
    </location>
</feature>
<comment type="similarity">
    <text evidence="1">Belongs to the 'phage' integrase family.</text>
</comment>
<dbReference type="InterPro" id="IPR004107">
    <property type="entry name" value="Integrase_SAM-like_N"/>
</dbReference>
<dbReference type="Pfam" id="PF00589">
    <property type="entry name" value="Phage_integrase"/>
    <property type="match status" value="1"/>
</dbReference>
<dbReference type="RefSeq" id="WP_042500103.1">
    <property type="nucleotide sequence ID" value="NZ_BBNU01000018.1"/>
</dbReference>
<proteinExistence type="inferred from homology"/>
<sequence length="376" mass="44308">MLNKHITLKHLFIKEKQCIGLQFNADKVIQALIKELPNPKWSKEFNMVYIINNKSNINLVFEKFEGVAWVNCNYFFKDKKLNSDNKNTDVSWFRNRPIKKHFRACPDEFLQKLELKKYSNSTVKNYVHSFEKFINYYKERELFSINENDIRIYLKKLVNEDRSNSYINMSINAIKFYYEMVLGMPNRFYSIERPRKESKLPKVLSKEEIIAIINLTNNIKHKCIISLLYSSGLRRNELLQLKIKDIDSKRMVIRVEQAKGNKDRYTVLNKSVLEDLRKYFKIYRPKTYLFESPISGNPYSSSSVLQIVVKSTKNAGIKQRVTPHMLRHSFATHLLESGTDIRYIQLLLGGHNSTKTTEIYTHVATSSFTEIKDLLS</sequence>
<gene>
    <name evidence="8" type="ORF">JCM19274_270</name>
</gene>
<evidence type="ECO:0000256" key="4">
    <source>
        <dbReference type="ARBA" id="ARBA00023172"/>
    </source>
</evidence>
<dbReference type="InterPro" id="IPR044068">
    <property type="entry name" value="CB"/>
</dbReference>
<organism evidence="8 9">
    <name type="scientific">Algibacter lectus</name>
    <dbReference type="NCBI Taxonomy" id="221126"/>
    <lineage>
        <taxon>Bacteria</taxon>
        <taxon>Pseudomonadati</taxon>
        <taxon>Bacteroidota</taxon>
        <taxon>Flavobacteriia</taxon>
        <taxon>Flavobacteriales</taxon>
        <taxon>Flavobacteriaceae</taxon>
        <taxon>Algibacter</taxon>
    </lineage>
</organism>
<dbReference type="GO" id="GO:0003677">
    <property type="term" value="F:DNA binding"/>
    <property type="evidence" value="ECO:0007669"/>
    <property type="project" value="UniProtKB-UniRule"/>
</dbReference>
<keyword evidence="4" id="KW-0233">DNA recombination</keyword>
<dbReference type="InterPro" id="IPR050090">
    <property type="entry name" value="Tyrosine_recombinase_XerCD"/>
</dbReference>
<dbReference type="NCBIfam" id="NF040815">
    <property type="entry name" value="recomb_XerA_Arch"/>
    <property type="match status" value="1"/>
</dbReference>
<dbReference type="GO" id="GO:0006310">
    <property type="term" value="P:DNA recombination"/>
    <property type="evidence" value="ECO:0007669"/>
    <property type="project" value="UniProtKB-KW"/>
</dbReference>
<accession>A0A090WXK1</accession>
<dbReference type="Pfam" id="PF13495">
    <property type="entry name" value="Phage_int_SAM_4"/>
    <property type="match status" value="1"/>
</dbReference>
<keyword evidence="2" id="KW-0229">DNA integration</keyword>
<evidence type="ECO:0000256" key="1">
    <source>
        <dbReference type="ARBA" id="ARBA00008857"/>
    </source>
</evidence>